<evidence type="ECO:0000313" key="3">
    <source>
        <dbReference type="Proteomes" id="UP001239909"/>
    </source>
</evidence>
<accession>A0ABQ6LTS1</accession>
<comment type="caution">
    <text evidence="2">The sequence shown here is derived from an EMBL/GenBank/DDBJ whole genome shotgun (WGS) entry which is preliminary data.</text>
</comment>
<organism evidence="2 3">
    <name type="scientific">Paralimibaculum aggregatum</name>
    <dbReference type="NCBI Taxonomy" id="3036245"/>
    <lineage>
        <taxon>Bacteria</taxon>
        <taxon>Pseudomonadati</taxon>
        <taxon>Pseudomonadota</taxon>
        <taxon>Alphaproteobacteria</taxon>
        <taxon>Rhodobacterales</taxon>
        <taxon>Paracoccaceae</taxon>
        <taxon>Paralimibaculum</taxon>
    </lineage>
</organism>
<proteinExistence type="predicted"/>
<keyword evidence="3" id="KW-1185">Reference proteome</keyword>
<feature type="signal peptide" evidence="1">
    <location>
        <begin position="1"/>
        <end position="28"/>
    </location>
</feature>
<reference evidence="2 3" key="1">
    <citation type="submission" date="2023-04" db="EMBL/GenBank/DDBJ databases">
        <title>Marinoamorphus aggregata gen. nov., sp. Nov., isolate from tissue of brittle star Ophioplocus japonicus.</title>
        <authorList>
            <person name="Kawano K."/>
            <person name="Sawayama S."/>
            <person name="Nakagawa S."/>
        </authorList>
    </citation>
    <scope>NUCLEOTIDE SEQUENCE [LARGE SCALE GENOMIC DNA]</scope>
    <source>
        <strain evidence="2 3">NKW23</strain>
    </source>
</reference>
<protein>
    <submittedName>
        <fullName evidence="2">DUF1007 family protein</fullName>
    </submittedName>
</protein>
<dbReference type="Pfam" id="PF06226">
    <property type="entry name" value="DUF1007"/>
    <property type="match status" value="1"/>
</dbReference>
<name>A0ABQ6LTS1_9RHOB</name>
<dbReference type="EMBL" id="BSYI01000069">
    <property type="protein sequence ID" value="GMG85495.1"/>
    <property type="molecule type" value="Genomic_DNA"/>
</dbReference>
<evidence type="ECO:0000256" key="1">
    <source>
        <dbReference type="SAM" id="SignalP"/>
    </source>
</evidence>
<sequence>MTGAAHRIRLAAAALAACLAAAPPRAVAHPHIFVDGGVDFVIGDGSQLTALEVTWIFDAFETLYMLAAAGHAPTTVGALADAAQRDLIQELGDWPEDFAGSAHLSIDGQPISLDRPTGFAVDLIDGRLRLTFLRRLANPREIKARRVEVGFYEATYFYAFTVTNPPRIRGSSDHCMAEVKRFNPDTGLVVLQSTLFDLDREETPEIANVGALFADRVVLQCG</sequence>
<dbReference type="InterPro" id="IPR010412">
    <property type="entry name" value="DUF1007"/>
</dbReference>
<dbReference type="RefSeq" id="WP_285674865.1">
    <property type="nucleotide sequence ID" value="NZ_BSYI01000069.1"/>
</dbReference>
<evidence type="ECO:0000313" key="2">
    <source>
        <dbReference type="EMBL" id="GMG85495.1"/>
    </source>
</evidence>
<gene>
    <name evidence="2" type="ORF">LNKW23_47170</name>
</gene>
<feature type="chain" id="PRO_5045913531" evidence="1">
    <location>
        <begin position="29"/>
        <end position="222"/>
    </location>
</feature>
<keyword evidence="1" id="KW-0732">Signal</keyword>
<dbReference type="Proteomes" id="UP001239909">
    <property type="component" value="Unassembled WGS sequence"/>
</dbReference>